<evidence type="ECO:0000256" key="1">
    <source>
        <dbReference type="ARBA" id="ARBA00004141"/>
    </source>
</evidence>
<feature type="transmembrane region" description="Helical" evidence="7">
    <location>
        <begin position="177"/>
        <end position="198"/>
    </location>
</feature>
<organism evidence="9 10">
    <name type="scientific">Prauserella alba</name>
    <dbReference type="NCBI Taxonomy" id="176898"/>
    <lineage>
        <taxon>Bacteria</taxon>
        <taxon>Bacillati</taxon>
        <taxon>Actinomycetota</taxon>
        <taxon>Actinomycetes</taxon>
        <taxon>Pseudonocardiales</taxon>
        <taxon>Pseudonocardiaceae</taxon>
        <taxon>Prauserella</taxon>
    </lineage>
</organism>
<evidence type="ECO:0000256" key="7">
    <source>
        <dbReference type="SAM" id="Phobius"/>
    </source>
</evidence>
<proteinExistence type="predicted"/>
<reference evidence="9 10" key="1">
    <citation type="journal article" date="2019" name="Int. J. Syst. Evol. Microbiol.">
        <title>The Global Catalogue of Microorganisms (GCM) 10K type strain sequencing project: providing services to taxonomists for standard genome sequencing and annotation.</title>
        <authorList>
            <consortium name="The Broad Institute Genomics Platform"/>
            <consortium name="The Broad Institute Genome Sequencing Center for Infectious Disease"/>
            <person name="Wu L."/>
            <person name="Ma J."/>
        </authorList>
    </citation>
    <scope>NUCLEOTIDE SEQUENCE [LARGE SCALE GENOMIC DNA]</scope>
    <source>
        <strain evidence="9 10">JCM 13022</strain>
    </source>
</reference>
<feature type="transmembrane region" description="Helical" evidence="7">
    <location>
        <begin position="463"/>
        <end position="483"/>
    </location>
</feature>
<keyword evidence="4 7" id="KW-1133">Transmembrane helix</keyword>
<keyword evidence="10" id="KW-1185">Reference proteome</keyword>
<dbReference type="PANTHER" id="PTHR30354">
    <property type="entry name" value="GNT FAMILY GLUCONATE TRANSPORTER"/>
    <property type="match status" value="1"/>
</dbReference>
<accession>A0ABN1V3E8</accession>
<evidence type="ECO:0000256" key="5">
    <source>
        <dbReference type="ARBA" id="ARBA00023136"/>
    </source>
</evidence>
<comment type="subcellular location">
    <subcellularLocation>
        <location evidence="1">Membrane</location>
        <topology evidence="1">Multi-pass membrane protein</topology>
    </subcellularLocation>
</comment>
<name>A0ABN1V3E8_9PSEU</name>
<dbReference type="PANTHER" id="PTHR30354:SF26">
    <property type="entry name" value="TRANSPORTER, PUTATIVE-RELATED"/>
    <property type="match status" value="1"/>
</dbReference>
<evidence type="ECO:0000256" key="6">
    <source>
        <dbReference type="SAM" id="MobiDB-lite"/>
    </source>
</evidence>
<dbReference type="RefSeq" id="WP_253854511.1">
    <property type="nucleotide sequence ID" value="NZ_BAAALM010000002.1"/>
</dbReference>
<feature type="region of interest" description="Disordered" evidence="6">
    <location>
        <begin position="215"/>
        <end position="274"/>
    </location>
</feature>
<feature type="transmembrane region" description="Helical" evidence="7">
    <location>
        <begin position="375"/>
        <end position="395"/>
    </location>
</feature>
<evidence type="ECO:0000256" key="2">
    <source>
        <dbReference type="ARBA" id="ARBA00022448"/>
    </source>
</evidence>
<dbReference type="Proteomes" id="UP001500467">
    <property type="component" value="Unassembled WGS sequence"/>
</dbReference>
<feature type="transmembrane region" description="Helical" evidence="7">
    <location>
        <begin position="86"/>
        <end position="107"/>
    </location>
</feature>
<sequence length="484" mass="49544">MLSIVGFGVIAAISTLLILGRIAPVVGLTVIPTVGAFLAGFNAQEIGEFFESGLASVLNVAVMLVFAILFFGIMNDVRLFNPMINLMVRISRGNVVGVAMITVIIGVVCHLDGSGATSYLIAIPALLPLYKRLGMSPYLLMLLLSTSMAILNMLPWGGPVGRAAASTGHDPIELWQGLIPLQIVGVVMLLGTAALLGLRENRRIARATPVAEPELALAGTPSTGSGGDIGGADPLSGGSPAARTPSADGADGADRRGEASDGGSDGGGDGDGRAQAVAGKPYRPWFNGLLVVGLLGVLVADVLPAGLVFMLGLSAALVVNYPKVPEQMERIRAHGGGALGTGAIILAAGCFLGVLEESGMLESLATDLIALLPESVVPLLHLIVGVLGMPLELALSTDAHYFALLPLVHDAATQLGVGSATVVYAVLIGNVIGTYVSPFNASVWLGVGLAGVDMGKHIRYSFLPMWGFSLAMLVVAVPLGVIAL</sequence>
<feature type="transmembrane region" description="Helical" evidence="7">
    <location>
        <begin position="336"/>
        <end position="355"/>
    </location>
</feature>
<feature type="transmembrane region" description="Helical" evidence="7">
    <location>
        <begin position="54"/>
        <end position="74"/>
    </location>
</feature>
<comment type="caution">
    <text evidence="9">The sequence shown here is derived from an EMBL/GenBank/DDBJ whole genome shotgun (WGS) entry which is preliminary data.</text>
</comment>
<keyword evidence="3 7" id="KW-0812">Transmembrane</keyword>
<dbReference type="Pfam" id="PF03600">
    <property type="entry name" value="CitMHS"/>
    <property type="match status" value="1"/>
</dbReference>
<feature type="transmembrane region" description="Helical" evidence="7">
    <location>
        <begin position="113"/>
        <end position="130"/>
    </location>
</feature>
<gene>
    <name evidence="9" type="ORF">GCM10009675_03190</name>
</gene>
<evidence type="ECO:0000259" key="8">
    <source>
        <dbReference type="Pfam" id="PF03600"/>
    </source>
</evidence>
<dbReference type="InterPro" id="IPR003474">
    <property type="entry name" value="Glcn_transporter"/>
</dbReference>
<feature type="transmembrane region" description="Helical" evidence="7">
    <location>
        <begin position="137"/>
        <end position="157"/>
    </location>
</feature>
<protein>
    <submittedName>
        <fullName evidence="9">Citrate:proton symporter</fullName>
    </submittedName>
</protein>
<keyword evidence="5 7" id="KW-0472">Membrane</keyword>
<feature type="domain" description="Citrate transporter-like" evidence="8">
    <location>
        <begin position="26"/>
        <end position="429"/>
    </location>
</feature>
<keyword evidence="2" id="KW-0813">Transport</keyword>
<evidence type="ECO:0000256" key="4">
    <source>
        <dbReference type="ARBA" id="ARBA00022989"/>
    </source>
</evidence>
<evidence type="ECO:0000256" key="3">
    <source>
        <dbReference type="ARBA" id="ARBA00022692"/>
    </source>
</evidence>
<dbReference type="EMBL" id="BAAALM010000002">
    <property type="protein sequence ID" value="GAA1192114.1"/>
    <property type="molecule type" value="Genomic_DNA"/>
</dbReference>
<evidence type="ECO:0000313" key="9">
    <source>
        <dbReference type="EMBL" id="GAA1192114.1"/>
    </source>
</evidence>
<dbReference type="InterPro" id="IPR004680">
    <property type="entry name" value="Cit_transptr-like_dom"/>
</dbReference>
<evidence type="ECO:0000313" key="10">
    <source>
        <dbReference type="Proteomes" id="UP001500467"/>
    </source>
</evidence>